<dbReference type="AlphaFoldDB" id="A0AAV5S1R0"/>
<evidence type="ECO:0000256" key="2">
    <source>
        <dbReference type="ARBA" id="ARBA00023242"/>
    </source>
</evidence>
<keyword evidence="3" id="KW-0694">RNA-binding</keyword>
<evidence type="ECO:0000313" key="7">
    <source>
        <dbReference type="Proteomes" id="UP001377567"/>
    </source>
</evidence>
<dbReference type="Pfam" id="PF00076">
    <property type="entry name" value="RRM_1"/>
    <property type="match status" value="1"/>
</dbReference>
<accession>A0AAV5S1R0</accession>
<evidence type="ECO:0000259" key="5">
    <source>
        <dbReference type="PROSITE" id="PS50102"/>
    </source>
</evidence>
<feature type="compositionally biased region" description="Low complexity" evidence="4">
    <location>
        <begin position="209"/>
        <end position="219"/>
    </location>
</feature>
<dbReference type="PROSITE" id="PS50102">
    <property type="entry name" value="RRM"/>
    <property type="match status" value="1"/>
</dbReference>
<comment type="subcellular location">
    <subcellularLocation>
        <location evidence="1">Nucleus</location>
    </subcellularLocation>
</comment>
<sequence length="280" mass="30350">MNYNIGNSNNPPSRTVYVGSLPYDQTEQQILDLCRNVGPVTNMKMMFDPQTGKSKGYAFVEFGSLESSASALRNLNGYQLGSRFLRCGYASASELRNAGFIGGPGPAGADQADAMGGSGSPPRFADLPSGIDVNINMTTPAMMISSELSKLDKKSQLDLLRGFQEWAKADGENATVLLSEYPQLTYVIAELMLSNGIAKVDDLTQLAASSNSGSDANGAVRGEEDSKLSDDPEEQQKQRMLLKQVLQLNDSEISILPEDERMTLWDLKQRAMRGEFGALV</sequence>
<dbReference type="Proteomes" id="UP001377567">
    <property type="component" value="Unassembled WGS sequence"/>
</dbReference>
<dbReference type="PANTHER" id="PTHR45735:SF2">
    <property type="entry name" value="CLEAVAGE STIMULATION FACTOR SUBUNIT 2"/>
    <property type="match status" value="1"/>
</dbReference>
<dbReference type="SUPFAM" id="SSF54928">
    <property type="entry name" value="RNA-binding domain, RBD"/>
    <property type="match status" value="1"/>
</dbReference>
<feature type="compositionally biased region" description="Basic and acidic residues" evidence="4">
    <location>
        <begin position="221"/>
        <end position="236"/>
    </location>
</feature>
<dbReference type="InterPro" id="IPR035979">
    <property type="entry name" value="RBD_domain_sf"/>
</dbReference>
<dbReference type="InterPro" id="IPR000504">
    <property type="entry name" value="RRM_dom"/>
</dbReference>
<keyword evidence="2" id="KW-0539">Nucleus</keyword>
<evidence type="ECO:0000256" key="4">
    <source>
        <dbReference type="SAM" id="MobiDB-lite"/>
    </source>
</evidence>
<reference evidence="6 7" key="1">
    <citation type="journal article" date="2023" name="Elife">
        <title>Identification of key yeast species and microbe-microbe interactions impacting larval growth of Drosophila in the wild.</title>
        <authorList>
            <person name="Mure A."/>
            <person name="Sugiura Y."/>
            <person name="Maeda R."/>
            <person name="Honda K."/>
            <person name="Sakurai N."/>
            <person name="Takahashi Y."/>
            <person name="Watada M."/>
            <person name="Katoh T."/>
            <person name="Gotoh A."/>
            <person name="Gotoh Y."/>
            <person name="Taniguchi I."/>
            <person name="Nakamura K."/>
            <person name="Hayashi T."/>
            <person name="Katayama T."/>
            <person name="Uemura T."/>
            <person name="Hattori Y."/>
        </authorList>
    </citation>
    <scope>NUCLEOTIDE SEQUENCE [LARGE SCALE GENOMIC DNA]</scope>
    <source>
        <strain evidence="6 7">KH-74</strain>
    </source>
</reference>
<dbReference type="Pfam" id="PF14327">
    <property type="entry name" value="CSTF2_hinge"/>
    <property type="match status" value="1"/>
</dbReference>
<dbReference type="InterPro" id="IPR026896">
    <property type="entry name" value="CSTF_C"/>
</dbReference>
<dbReference type="InterPro" id="IPR038192">
    <property type="entry name" value="CSTF_C_sf"/>
</dbReference>
<dbReference type="GO" id="GO:0003729">
    <property type="term" value="F:mRNA binding"/>
    <property type="evidence" value="ECO:0007669"/>
    <property type="project" value="TreeGrafter"/>
</dbReference>
<dbReference type="InterPro" id="IPR025742">
    <property type="entry name" value="CSTF2_hinge"/>
</dbReference>
<dbReference type="GO" id="GO:0031124">
    <property type="term" value="P:mRNA 3'-end processing"/>
    <property type="evidence" value="ECO:0007669"/>
    <property type="project" value="InterPro"/>
</dbReference>
<dbReference type="EMBL" id="BTGD01000013">
    <property type="protein sequence ID" value="GMM57600.1"/>
    <property type="molecule type" value="Genomic_DNA"/>
</dbReference>
<evidence type="ECO:0000256" key="1">
    <source>
        <dbReference type="ARBA" id="ARBA00004123"/>
    </source>
</evidence>
<evidence type="ECO:0000313" key="6">
    <source>
        <dbReference type="EMBL" id="GMM57600.1"/>
    </source>
</evidence>
<dbReference type="Pfam" id="PF14304">
    <property type="entry name" value="CSTF_C"/>
    <property type="match status" value="1"/>
</dbReference>
<dbReference type="Gene3D" id="1.25.40.630">
    <property type="match status" value="1"/>
</dbReference>
<name>A0AAV5S1R0_MAUHU</name>
<feature type="domain" description="RRM" evidence="5">
    <location>
        <begin position="14"/>
        <end position="92"/>
    </location>
</feature>
<dbReference type="PANTHER" id="PTHR45735">
    <property type="entry name" value="CLEAVAGE STIMULATION FACTOR SUBUNIT 2"/>
    <property type="match status" value="1"/>
</dbReference>
<keyword evidence="7" id="KW-1185">Reference proteome</keyword>
<feature type="region of interest" description="Disordered" evidence="4">
    <location>
        <begin position="209"/>
        <end position="236"/>
    </location>
</feature>
<dbReference type="Gene3D" id="3.30.70.330">
    <property type="match status" value="1"/>
</dbReference>
<gene>
    <name evidence="6" type="ORF">DAKH74_042160</name>
</gene>
<comment type="caution">
    <text evidence="6">The sequence shown here is derived from an EMBL/GenBank/DDBJ whole genome shotgun (WGS) entry which is preliminary data.</text>
</comment>
<protein>
    <submittedName>
        <fullName evidence="6">Rna15 protein</fullName>
    </submittedName>
</protein>
<dbReference type="GO" id="GO:0005847">
    <property type="term" value="C:mRNA cleavage and polyadenylation specificity factor complex"/>
    <property type="evidence" value="ECO:0007669"/>
    <property type="project" value="TreeGrafter"/>
</dbReference>
<dbReference type="Gene3D" id="1.10.20.70">
    <property type="entry name" value="Transcription termination and cleavage factor, C-terminal domain"/>
    <property type="match status" value="1"/>
</dbReference>
<dbReference type="SMART" id="SM00360">
    <property type="entry name" value="RRM"/>
    <property type="match status" value="1"/>
</dbReference>
<dbReference type="InterPro" id="IPR012677">
    <property type="entry name" value="Nucleotide-bd_a/b_plait_sf"/>
</dbReference>
<organism evidence="6 7">
    <name type="scientific">Maudiozyma humilis</name>
    <name type="common">Sour dough yeast</name>
    <name type="synonym">Kazachstania humilis</name>
    <dbReference type="NCBI Taxonomy" id="51915"/>
    <lineage>
        <taxon>Eukaryota</taxon>
        <taxon>Fungi</taxon>
        <taxon>Dikarya</taxon>
        <taxon>Ascomycota</taxon>
        <taxon>Saccharomycotina</taxon>
        <taxon>Saccharomycetes</taxon>
        <taxon>Saccharomycetales</taxon>
        <taxon>Saccharomycetaceae</taxon>
        <taxon>Maudiozyma</taxon>
    </lineage>
</organism>
<evidence type="ECO:0000256" key="3">
    <source>
        <dbReference type="PROSITE-ProRule" id="PRU00176"/>
    </source>
</evidence>
<proteinExistence type="predicted"/>